<organism evidence="3 4">
    <name type="scientific">Alteribacillus iranensis</name>
    <dbReference type="NCBI Taxonomy" id="930128"/>
    <lineage>
        <taxon>Bacteria</taxon>
        <taxon>Bacillati</taxon>
        <taxon>Bacillota</taxon>
        <taxon>Bacilli</taxon>
        <taxon>Bacillales</taxon>
        <taxon>Bacillaceae</taxon>
        <taxon>Alteribacillus</taxon>
    </lineage>
</organism>
<keyword evidence="4" id="KW-1185">Reference proteome</keyword>
<proteinExistence type="predicted"/>
<dbReference type="InterPro" id="IPR031629">
    <property type="entry name" value="DpaA_N"/>
</dbReference>
<evidence type="ECO:0000259" key="2">
    <source>
        <dbReference type="Pfam" id="PF16924"/>
    </source>
</evidence>
<feature type="domain" description="Dipicolinate synthase subunit A N-terminal" evidence="2">
    <location>
        <begin position="7"/>
        <end position="123"/>
    </location>
</feature>
<gene>
    <name evidence="3" type="ORF">SAMN05192532_101615</name>
</gene>
<dbReference type="InterPro" id="IPR014215">
    <property type="entry name" value="Dipicolinic_acid_synth_A"/>
</dbReference>
<accession>A0A1I2A2A4</accession>
<evidence type="ECO:0000259" key="1">
    <source>
        <dbReference type="Pfam" id="PF01262"/>
    </source>
</evidence>
<sequence length="303" mass="33316">MAHKKIVVLIGGDARQSEIAEQCLARNMKVYMIGFDQWERNTAGIIKATGENDIPWQIVDVLLLPVSGLKEGNKVEAQFSSSETVIKEEWLRKTKNDCLLVTGIDTEPLKKLEKRIKRKWIRLIERDDVSIYNSIPSAEGTLLMALQETDITIHQSHTIVLGLGRTGQTIANTFSSLGAYVKVGTVNPAEKARAEAMGLEVFDLKDLASVVEKVDICINTIPAGVITKKELVHFPHHALIIDVASYPGGTDFTYAKQRGIKAMLAPGLPGAVAPRTAGQILAKVVFQLLEEQVTEKEDENAFS</sequence>
<dbReference type="SUPFAM" id="SSF51735">
    <property type="entry name" value="NAD(P)-binding Rossmann-fold domains"/>
    <property type="match status" value="1"/>
</dbReference>
<dbReference type="EMBL" id="FONT01000001">
    <property type="protein sequence ID" value="SFE38051.1"/>
    <property type="molecule type" value="Genomic_DNA"/>
</dbReference>
<dbReference type="RefSeq" id="WP_091657145.1">
    <property type="nucleotide sequence ID" value="NZ_FONT01000001.1"/>
</dbReference>
<dbReference type="NCBIfam" id="TIGR02853">
    <property type="entry name" value="spore_dpaA"/>
    <property type="match status" value="1"/>
</dbReference>
<dbReference type="STRING" id="930128.SAMN05192532_101615"/>
<dbReference type="Pfam" id="PF16924">
    <property type="entry name" value="DpaA_N"/>
    <property type="match status" value="1"/>
</dbReference>
<dbReference type="AlphaFoldDB" id="A0A1I2A2A4"/>
<evidence type="ECO:0000313" key="3">
    <source>
        <dbReference type="EMBL" id="SFE38051.1"/>
    </source>
</evidence>
<dbReference type="InterPro" id="IPR007698">
    <property type="entry name" value="AlaDH/PNT_NAD(H)-bd"/>
</dbReference>
<dbReference type="Pfam" id="PF01262">
    <property type="entry name" value="AlaDh_PNT_C"/>
    <property type="match status" value="1"/>
</dbReference>
<protein>
    <submittedName>
        <fullName evidence="3">Dipicolinate synthase subunit A</fullName>
    </submittedName>
</protein>
<feature type="domain" description="Alanine dehydrogenase/pyridine nucleotide transhydrogenase NAD(H)-binding" evidence="1">
    <location>
        <begin position="152"/>
        <end position="297"/>
    </location>
</feature>
<dbReference type="Proteomes" id="UP000199516">
    <property type="component" value="Unassembled WGS sequence"/>
</dbReference>
<name>A0A1I2A2A4_9BACI</name>
<dbReference type="OrthoDB" id="8840764at2"/>
<dbReference type="Gene3D" id="3.40.50.720">
    <property type="entry name" value="NAD(P)-binding Rossmann-like Domain"/>
    <property type="match status" value="1"/>
</dbReference>
<reference evidence="3 4" key="1">
    <citation type="submission" date="2016-10" db="EMBL/GenBank/DDBJ databases">
        <authorList>
            <person name="de Groot N.N."/>
        </authorList>
    </citation>
    <scope>NUCLEOTIDE SEQUENCE [LARGE SCALE GENOMIC DNA]</scope>
    <source>
        <strain evidence="3 4">DSM 23995</strain>
    </source>
</reference>
<dbReference type="NCBIfam" id="NF006162">
    <property type="entry name" value="PRK08306.1"/>
    <property type="match status" value="1"/>
</dbReference>
<dbReference type="InterPro" id="IPR036291">
    <property type="entry name" value="NAD(P)-bd_dom_sf"/>
</dbReference>
<evidence type="ECO:0000313" key="4">
    <source>
        <dbReference type="Proteomes" id="UP000199516"/>
    </source>
</evidence>